<accession>A0A1H9UZU7</accession>
<protein>
    <submittedName>
        <fullName evidence="2">SnoaL-like domain-containing protein</fullName>
    </submittedName>
</protein>
<dbReference type="AlphaFoldDB" id="A0A1H9UZU7"/>
<dbReference type="Proteomes" id="UP000199352">
    <property type="component" value="Unassembled WGS sequence"/>
</dbReference>
<evidence type="ECO:0000313" key="3">
    <source>
        <dbReference type="Proteomes" id="UP000199352"/>
    </source>
</evidence>
<evidence type="ECO:0000259" key="1">
    <source>
        <dbReference type="Pfam" id="PF13577"/>
    </source>
</evidence>
<dbReference type="SUPFAM" id="SSF54427">
    <property type="entry name" value="NTF2-like"/>
    <property type="match status" value="1"/>
</dbReference>
<dbReference type="Pfam" id="PF13577">
    <property type="entry name" value="SnoaL_4"/>
    <property type="match status" value="1"/>
</dbReference>
<name>A0A1H9UZU7_9PSEU</name>
<dbReference type="Gene3D" id="3.10.450.50">
    <property type="match status" value="1"/>
</dbReference>
<keyword evidence="3" id="KW-1185">Reference proteome</keyword>
<evidence type="ECO:0000313" key="2">
    <source>
        <dbReference type="EMBL" id="SES14654.1"/>
    </source>
</evidence>
<reference evidence="3" key="1">
    <citation type="submission" date="2016-10" db="EMBL/GenBank/DDBJ databases">
        <authorList>
            <person name="Varghese N."/>
            <person name="Submissions S."/>
        </authorList>
    </citation>
    <scope>NUCLEOTIDE SEQUENCE [LARGE SCALE GENOMIC DNA]</scope>
    <source>
        <strain evidence="3">CGMCC 4.3525</strain>
    </source>
</reference>
<dbReference type="OrthoDB" id="4941530at2"/>
<organism evidence="2 3">
    <name type="scientific">Lentzea xinjiangensis</name>
    <dbReference type="NCBI Taxonomy" id="402600"/>
    <lineage>
        <taxon>Bacteria</taxon>
        <taxon>Bacillati</taxon>
        <taxon>Actinomycetota</taxon>
        <taxon>Actinomycetes</taxon>
        <taxon>Pseudonocardiales</taxon>
        <taxon>Pseudonocardiaceae</taxon>
        <taxon>Lentzea</taxon>
    </lineage>
</organism>
<feature type="domain" description="SnoaL-like" evidence="1">
    <location>
        <begin position="1"/>
        <end position="57"/>
    </location>
</feature>
<dbReference type="EMBL" id="FOFR01000023">
    <property type="protein sequence ID" value="SES14654.1"/>
    <property type="molecule type" value="Genomic_DNA"/>
</dbReference>
<sequence>MHAATTLLVDLDGDSATPSANVLTWLRRGAAADSPMWSDGAVGEFDPTRSSGRWRISGIAVRPAWTQGDRGVLEAGSRVVARLRPGSGVRPAHGFCPLS</sequence>
<dbReference type="InterPro" id="IPR032710">
    <property type="entry name" value="NTF2-like_dom_sf"/>
</dbReference>
<dbReference type="InterPro" id="IPR037401">
    <property type="entry name" value="SnoaL-like"/>
</dbReference>
<gene>
    <name evidence="2" type="ORF">SAMN05216188_12343</name>
</gene>
<proteinExistence type="predicted"/>